<keyword evidence="11" id="KW-0511">Multifunctional enzyme</keyword>
<dbReference type="EMBL" id="JBHTOA010000040">
    <property type="protein sequence ID" value="MFD1399797.1"/>
    <property type="molecule type" value="Genomic_DNA"/>
</dbReference>
<keyword evidence="2" id="KW-0121">Carboxypeptidase</keyword>
<feature type="transmembrane region" description="Helical" evidence="16">
    <location>
        <begin position="43"/>
        <end position="67"/>
    </location>
</feature>
<dbReference type="GO" id="GO:0016757">
    <property type="term" value="F:glycosyltransferase activity"/>
    <property type="evidence" value="ECO:0007669"/>
    <property type="project" value="UniProtKB-KW"/>
</dbReference>
<evidence type="ECO:0000256" key="12">
    <source>
        <dbReference type="ARBA" id="ARBA00023316"/>
    </source>
</evidence>
<organism evidence="18 19">
    <name type="scientific">Lacticaseibacillus suilingensis</name>
    <dbReference type="NCBI Taxonomy" id="2799577"/>
    <lineage>
        <taxon>Bacteria</taxon>
        <taxon>Bacillati</taxon>
        <taxon>Bacillota</taxon>
        <taxon>Bacilli</taxon>
        <taxon>Lactobacillales</taxon>
        <taxon>Lactobacillaceae</taxon>
        <taxon>Lacticaseibacillus</taxon>
    </lineage>
</organism>
<dbReference type="InterPro" id="IPR023346">
    <property type="entry name" value="Lysozyme-like_dom_sf"/>
</dbReference>
<keyword evidence="12" id="KW-0961">Cell wall biogenesis/degradation</keyword>
<evidence type="ECO:0000256" key="15">
    <source>
        <dbReference type="SAM" id="MobiDB-lite"/>
    </source>
</evidence>
<reference evidence="19" key="1">
    <citation type="journal article" date="2019" name="Int. J. Syst. Evol. Microbiol.">
        <title>The Global Catalogue of Microorganisms (GCM) 10K type strain sequencing project: providing services to taxonomists for standard genome sequencing and annotation.</title>
        <authorList>
            <consortium name="The Broad Institute Genomics Platform"/>
            <consortium name="The Broad Institute Genome Sequencing Center for Infectious Disease"/>
            <person name="Wu L."/>
            <person name="Ma J."/>
        </authorList>
    </citation>
    <scope>NUCLEOTIDE SEQUENCE [LARGE SCALE GENOMIC DNA]</scope>
    <source>
        <strain evidence="19">CCM 9110</strain>
    </source>
</reference>
<evidence type="ECO:0000256" key="4">
    <source>
        <dbReference type="ARBA" id="ARBA00022676"/>
    </source>
</evidence>
<keyword evidence="4 18" id="KW-0328">Glycosyltransferase</keyword>
<dbReference type="InterPro" id="IPR012338">
    <property type="entry name" value="Beta-lactam/transpept-like"/>
</dbReference>
<dbReference type="Gene3D" id="3.40.50.12800">
    <property type="match status" value="1"/>
</dbReference>
<evidence type="ECO:0000313" key="18">
    <source>
        <dbReference type="EMBL" id="MFD1399797.1"/>
    </source>
</evidence>
<dbReference type="SUPFAM" id="SSF53955">
    <property type="entry name" value="Lysozyme-like"/>
    <property type="match status" value="1"/>
</dbReference>
<feature type="domain" description="Glycosyl transferase family 51" evidence="17">
    <location>
        <begin position="100"/>
        <end position="286"/>
    </location>
</feature>
<keyword evidence="6 16" id="KW-0812">Transmembrane</keyword>
<evidence type="ECO:0000259" key="17">
    <source>
        <dbReference type="Pfam" id="PF00912"/>
    </source>
</evidence>
<keyword evidence="2" id="KW-0378">Hydrolase</keyword>
<dbReference type="InterPro" id="IPR050396">
    <property type="entry name" value="Glycosyltr_51/Transpeptidase"/>
</dbReference>
<accession>A0ABW4BH30</accession>
<evidence type="ECO:0000256" key="13">
    <source>
        <dbReference type="ARBA" id="ARBA00034000"/>
    </source>
</evidence>
<keyword evidence="1" id="KW-1003">Cell membrane</keyword>
<evidence type="ECO:0000256" key="5">
    <source>
        <dbReference type="ARBA" id="ARBA00022679"/>
    </source>
</evidence>
<dbReference type="PANTHER" id="PTHR32282">
    <property type="entry name" value="BINDING PROTEIN TRANSPEPTIDASE, PUTATIVE-RELATED"/>
    <property type="match status" value="1"/>
</dbReference>
<evidence type="ECO:0000256" key="9">
    <source>
        <dbReference type="ARBA" id="ARBA00022989"/>
    </source>
</evidence>
<evidence type="ECO:0000256" key="2">
    <source>
        <dbReference type="ARBA" id="ARBA00022645"/>
    </source>
</evidence>
<dbReference type="Gene3D" id="1.10.3810.10">
    <property type="entry name" value="Biosynthetic peptidoglycan transglycosylase-like"/>
    <property type="match status" value="1"/>
</dbReference>
<evidence type="ECO:0000256" key="1">
    <source>
        <dbReference type="ARBA" id="ARBA00022475"/>
    </source>
</evidence>
<evidence type="ECO:0000256" key="7">
    <source>
        <dbReference type="ARBA" id="ARBA00022960"/>
    </source>
</evidence>
<dbReference type="RefSeq" id="WP_204119144.1">
    <property type="nucleotide sequence ID" value="NZ_BOLV01000011.1"/>
</dbReference>
<evidence type="ECO:0000313" key="19">
    <source>
        <dbReference type="Proteomes" id="UP001597199"/>
    </source>
</evidence>
<protein>
    <submittedName>
        <fullName evidence="18">Transglycosylase domain-containing protein</fullName>
        <ecNumber evidence="18">2.4.-.-</ecNumber>
    </submittedName>
</protein>
<name>A0ABW4BH30_9LACO</name>
<comment type="catalytic activity">
    <reaction evidence="13">
        <text>Preferential cleavage: (Ac)2-L-Lys-D-Ala-|-D-Ala. Also transpeptidation of peptidyl-alanyl moieties that are N-acyl substituents of D-alanine.</text>
        <dbReference type="EC" id="3.4.16.4"/>
    </reaction>
</comment>
<keyword evidence="8" id="KW-0573">Peptidoglycan synthesis</keyword>
<dbReference type="SUPFAM" id="SSF56601">
    <property type="entry name" value="beta-lactamase/transpeptidase-like"/>
    <property type="match status" value="1"/>
</dbReference>
<evidence type="ECO:0000256" key="6">
    <source>
        <dbReference type="ARBA" id="ARBA00022692"/>
    </source>
</evidence>
<proteinExistence type="predicted"/>
<dbReference type="Gene3D" id="3.40.710.10">
    <property type="entry name" value="DD-peptidase/beta-lactamase superfamily"/>
    <property type="match status" value="1"/>
</dbReference>
<dbReference type="Pfam" id="PF00912">
    <property type="entry name" value="Transgly"/>
    <property type="match status" value="1"/>
</dbReference>
<keyword evidence="7" id="KW-0133">Cell shape</keyword>
<dbReference type="Proteomes" id="UP001597199">
    <property type="component" value="Unassembled WGS sequence"/>
</dbReference>
<keyword evidence="3" id="KW-0645">Protease</keyword>
<feature type="compositionally biased region" description="Low complexity" evidence="15">
    <location>
        <begin position="815"/>
        <end position="838"/>
    </location>
</feature>
<comment type="caution">
    <text evidence="18">The sequence shown here is derived from an EMBL/GenBank/DDBJ whole genome shotgun (WGS) entry which is preliminary data.</text>
</comment>
<keyword evidence="5 18" id="KW-0808">Transferase</keyword>
<keyword evidence="9 16" id="KW-1133">Transmembrane helix</keyword>
<evidence type="ECO:0000256" key="3">
    <source>
        <dbReference type="ARBA" id="ARBA00022670"/>
    </source>
</evidence>
<keyword evidence="19" id="KW-1185">Reference proteome</keyword>
<comment type="catalytic activity">
    <reaction evidence="14">
        <text>[GlcNAc-(1-&gt;4)-Mur2Ac(oyl-L-Ala-gamma-D-Glu-L-Lys-D-Ala-D-Ala)](n)-di-trans,octa-cis-undecaprenyl diphosphate + beta-D-GlcNAc-(1-&gt;4)-Mur2Ac(oyl-L-Ala-gamma-D-Glu-L-Lys-D-Ala-D-Ala)-di-trans,octa-cis-undecaprenyl diphosphate = [GlcNAc-(1-&gt;4)-Mur2Ac(oyl-L-Ala-gamma-D-Glu-L-Lys-D-Ala-D-Ala)](n+1)-di-trans,octa-cis-undecaprenyl diphosphate + di-trans,octa-cis-undecaprenyl diphosphate + H(+)</text>
        <dbReference type="Rhea" id="RHEA:23708"/>
        <dbReference type="Rhea" id="RHEA-COMP:9602"/>
        <dbReference type="Rhea" id="RHEA-COMP:9603"/>
        <dbReference type="ChEBI" id="CHEBI:15378"/>
        <dbReference type="ChEBI" id="CHEBI:58405"/>
        <dbReference type="ChEBI" id="CHEBI:60033"/>
        <dbReference type="ChEBI" id="CHEBI:78435"/>
        <dbReference type="EC" id="2.4.99.28"/>
    </reaction>
</comment>
<dbReference type="Gene3D" id="3.90.1310.40">
    <property type="match status" value="1"/>
</dbReference>
<evidence type="ECO:0000256" key="14">
    <source>
        <dbReference type="ARBA" id="ARBA00049902"/>
    </source>
</evidence>
<evidence type="ECO:0000256" key="10">
    <source>
        <dbReference type="ARBA" id="ARBA00023136"/>
    </source>
</evidence>
<feature type="region of interest" description="Disordered" evidence="15">
    <location>
        <begin position="791"/>
        <end position="838"/>
    </location>
</feature>
<dbReference type="InterPro" id="IPR001264">
    <property type="entry name" value="Glyco_trans_51"/>
</dbReference>
<evidence type="ECO:0000256" key="8">
    <source>
        <dbReference type="ARBA" id="ARBA00022984"/>
    </source>
</evidence>
<dbReference type="EC" id="2.4.-.-" evidence="18"/>
<dbReference type="PANTHER" id="PTHR32282:SF32">
    <property type="entry name" value="PENICILLIN-BINDING PROTEIN 2A"/>
    <property type="match status" value="1"/>
</dbReference>
<keyword evidence="10 16" id="KW-0472">Membrane</keyword>
<gene>
    <name evidence="18" type="ORF">ACFQ41_10805</name>
</gene>
<sequence>MRESKHHQKKQQAPKAQKVALPPFSKATWPLYLRVALHTLRSLIYYSVGLALILLAFGVGLLGGYFASIINDTAVPTKAEMTRTLANVDTSTQLFYANNQSIGHVKSDLLRDTVSLDKVSPWLQKAIVATEDEDFWTNHGVVPKALIRAVFAEVTGLGSQTGGSTLTQQVVKLQFLNSQTTFKRKAVEIMYALRLNHHYSKARILEEYLNIITLGRNHTGQNIAGVETAALGLFGKHAKDLNLAESAYIAGLPQSPSVYTPYTNTGAFKSDLSAGFNREKTVLFRMYRAGTITKAEYDEAKAFDLKAALLTPGNAESTVSSDDYVYTMVQSEAQTILAQQLAKADGYTKTQLEGSSSLTQTYDKDASKLLATKGYQVHSTLNKPIYDAMQKVVANYKGSFGYTYTGYVKDSVTGGYTKTSAPVQNGTVLLDNQTGAILGFVGGTAGQVNHIYTKRSPGSSIKPTLVYGPAIDSGIISSRTMLADFKKDFGGGYSVTDYGNTILNKFVDATTALKNSLNIPTVNLYQELRKSVDVKAYMTKMGVTTLTDNDYATLGLALGGTDYGETVQEAASAFATFARGGSNVSPYVIDRIEDPSGKVIYQHKTVTRHVFSKATAYILTQMLHQTVTSGTGIYAGENVNFNASNLIAKTGTSNDYKDLWFIGSTPGITMASWMGYDNANGANHTLSSSGSAINQRYWAALANAVYALDPKLFALSDTMQRPSAVKSTTVNAETGLKNGDVTYNGKTFSLTGSTAEALSYGYTPGVTQAQFGIGGTTANYTDFWASLQGGNDDSYGQKKSGDEADQTDAAKADEANSSSSSSAASSSSTAPTTTEANQ</sequence>
<evidence type="ECO:0000256" key="11">
    <source>
        <dbReference type="ARBA" id="ARBA00023268"/>
    </source>
</evidence>
<dbReference type="InterPro" id="IPR036950">
    <property type="entry name" value="PBP_transglycosylase"/>
</dbReference>
<evidence type="ECO:0000256" key="16">
    <source>
        <dbReference type="SAM" id="Phobius"/>
    </source>
</evidence>
<feature type="compositionally biased region" description="Basic and acidic residues" evidence="15">
    <location>
        <begin position="795"/>
        <end position="814"/>
    </location>
</feature>